<dbReference type="STRING" id="1297569.MESS2_1650033"/>
<name>M5ENK3_9HYPH</name>
<organism evidence="1 2">
    <name type="scientific">Mesorhizobium metallidurans STM 2683</name>
    <dbReference type="NCBI Taxonomy" id="1297569"/>
    <lineage>
        <taxon>Bacteria</taxon>
        <taxon>Pseudomonadati</taxon>
        <taxon>Pseudomonadota</taxon>
        <taxon>Alphaproteobacteria</taxon>
        <taxon>Hyphomicrobiales</taxon>
        <taxon>Phyllobacteriaceae</taxon>
        <taxon>Mesorhizobium</taxon>
    </lineage>
</organism>
<evidence type="ECO:0000313" key="1">
    <source>
        <dbReference type="EMBL" id="CCV05750.1"/>
    </source>
</evidence>
<sequence>MRWQRRPDSKYSARCRISGAASPSVQVTHAALADTERLTTTTNTFGAALVHLFQILLPVKDHTGQPFAQKDFDGLKNELATEHGGVTACLQSPAEGLWRQAGETETDHIVIFEVMTEEIDLPRWRKRRAELERRFRQDKVVIRYLPLALV</sequence>
<reference evidence="1 2" key="1">
    <citation type="submission" date="2013-02" db="EMBL/GenBank/DDBJ databases">
        <authorList>
            <person name="Genoscope - CEA"/>
        </authorList>
    </citation>
    <scope>NUCLEOTIDE SEQUENCE [LARGE SCALE GENOMIC DNA]</scope>
    <source>
        <strain evidence="1 2">STM 2683</strain>
    </source>
</reference>
<accession>M5ENK3</accession>
<gene>
    <name evidence="1" type="ORF">MESS2_1650033</name>
</gene>
<dbReference type="EMBL" id="CAUM01000074">
    <property type="protein sequence ID" value="CCV05750.1"/>
    <property type="molecule type" value="Genomic_DNA"/>
</dbReference>
<dbReference type="eggNOG" id="COG0221">
    <property type="taxonomic scope" value="Bacteria"/>
</dbReference>
<comment type="caution">
    <text evidence="1">The sequence shown here is derived from an EMBL/GenBank/DDBJ whole genome shotgun (WGS) entry which is preliminary data.</text>
</comment>
<dbReference type="Proteomes" id="UP000012062">
    <property type="component" value="Unassembled WGS sequence"/>
</dbReference>
<evidence type="ECO:0000313" key="2">
    <source>
        <dbReference type="Proteomes" id="UP000012062"/>
    </source>
</evidence>
<dbReference type="AlphaFoldDB" id="M5ENK3"/>
<proteinExistence type="predicted"/>
<keyword evidence="2" id="KW-1185">Reference proteome</keyword>
<protein>
    <submittedName>
        <fullName evidence="1">Uncharacterized protein</fullName>
    </submittedName>
</protein>